<feature type="compositionally biased region" description="Polar residues" evidence="1">
    <location>
        <begin position="59"/>
        <end position="78"/>
    </location>
</feature>
<proteinExistence type="predicted"/>
<dbReference type="Gene3D" id="3.30.300.20">
    <property type="match status" value="1"/>
</dbReference>
<protein>
    <recommendedName>
        <fullName evidence="4">Osmotically inducible protein C</fullName>
    </recommendedName>
</protein>
<dbReference type="PANTHER" id="PTHR35368">
    <property type="entry name" value="HYDROPEROXIDE REDUCTASE"/>
    <property type="match status" value="1"/>
</dbReference>
<dbReference type="SUPFAM" id="SSF82784">
    <property type="entry name" value="OsmC-like"/>
    <property type="match status" value="1"/>
</dbReference>
<name>A0ABQ3D6Z2_9RHOB</name>
<dbReference type="InterPro" id="IPR052924">
    <property type="entry name" value="OsmC/Ohr_hydroprdx_reductase"/>
</dbReference>
<organism evidence="2 3">
    <name type="scientific">Paramylibacter ulvae</name>
    <dbReference type="NCBI Taxonomy" id="1651968"/>
    <lineage>
        <taxon>Bacteria</taxon>
        <taxon>Pseudomonadati</taxon>
        <taxon>Pseudomonadota</taxon>
        <taxon>Alphaproteobacteria</taxon>
        <taxon>Rhodobacterales</taxon>
        <taxon>Paracoccaceae</taxon>
        <taxon>Paramylibacter</taxon>
    </lineage>
</organism>
<accession>A0ABQ3D6Z2</accession>
<dbReference type="InterPro" id="IPR036102">
    <property type="entry name" value="OsmC/Ohrsf"/>
</dbReference>
<sequence>MFFTPFRRSRRELAGTSDVPGDGMHQPTDTRRRLHPIHLLFPRRGQQRNLGLLTRDTESSNSTNQSKGPKMTYVSTTPANNGVNTEALIGARGAFAETPVAAQFTFKSTCDWIEGTYNRNTINGYFGLGQEHERKRTFSIESDHPEVFAAADRAPTPTEIVLSALASCLTGGVAAVAQHRGIQLHSVRATVEGDIDVQGILGMDPEIRNGFSEVRVSFEIDADVSDEDIRALVAQSQKRSALFDILTNPTNVAVTVS</sequence>
<evidence type="ECO:0000256" key="1">
    <source>
        <dbReference type="SAM" id="MobiDB-lite"/>
    </source>
</evidence>
<feature type="region of interest" description="Disordered" evidence="1">
    <location>
        <begin position="1"/>
        <end position="78"/>
    </location>
</feature>
<evidence type="ECO:0008006" key="4">
    <source>
        <dbReference type="Google" id="ProtNLM"/>
    </source>
</evidence>
<dbReference type="InterPro" id="IPR003718">
    <property type="entry name" value="OsmC/Ohr_fam"/>
</dbReference>
<evidence type="ECO:0000313" key="3">
    <source>
        <dbReference type="Proteomes" id="UP000634455"/>
    </source>
</evidence>
<dbReference type="RefSeq" id="WP_229802374.1">
    <property type="nucleotide sequence ID" value="NZ_BMZF01000013.1"/>
</dbReference>
<dbReference type="PANTHER" id="PTHR35368:SF1">
    <property type="entry name" value="HYDROPEROXIDE REDUCTASE"/>
    <property type="match status" value="1"/>
</dbReference>
<keyword evidence="3" id="KW-1185">Reference proteome</keyword>
<dbReference type="Pfam" id="PF02566">
    <property type="entry name" value="OsmC"/>
    <property type="match status" value="1"/>
</dbReference>
<comment type="caution">
    <text evidence="2">The sequence shown here is derived from an EMBL/GenBank/DDBJ whole genome shotgun (WGS) entry which is preliminary data.</text>
</comment>
<dbReference type="EMBL" id="BMZF01000013">
    <property type="protein sequence ID" value="GHA62147.1"/>
    <property type="molecule type" value="Genomic_DNA"/>
</dbReference>
<gene>
    <name evidence="2" type="ORF">GCM10008927_29470</name>
</gene>
<reference evidence="3" key="1">
    <citation type="journal article" date="2019" name="Int. J. Syst. Evol. Microbiol.">
        <title>The Global Catalogue of Microorganisms (GCM) 10K type strain sequencing project: providing services to taxonomists for standard genome sequencing and annotation.</title>
        <authorList>
            <consortium name="The Broad Institute Genomics Platform"/>
            <consortium name="The Broad Institute Genome Sequencing Center for Infectious Disease"/>
            <person name="Wu L."/>
            <person name="Ma J."/>
        </authorList>
    </citation>
    <scope>NUCLEOTIDE SEQUENCE [LARGE SCALE GENOMIC DNA]</scope>
    <source>
        <strain evidence="3">KCTC 32465</strain>
    </source>
</reference>
<dbReference type="Proteomes" id="UP000634455">
    <property type="component" value="Unassembled WGS sequence"/>
</dbReference>
<dbReference type="InterPro" id="IPR015946">
    <property type="entry name" value="KH_dom-like_a/b"/>
</dbReference>
<evidence type="ECO:0000313" key="2">
    <source>
        <dbReference type="EMBL" id="GHA62147.1"/>
    </source>
</evidence>